<dbReference type="InterPro" id="IPR016197">
    <property type="entry name" value="Chromo-like_dom_sf"/>
</dbReference>
<gene>
    <name evidence="2" type="ORF">BFJ63_vAg14380</name>
</gene>
<accession>A0A4Q2V732</accession>
<organism evidence="2 3">
    <name type="scientific">Fusarium oxysporum f. sp. narcissi</name>
    <dbReference type="NCBI Taxonomy" id="451672"/>
    <lineage>
        <taxon>Eukaryota</taxon>
        <taxon>Fungi</taxon>
        <taxon>Dikarya</taxon>
        <taxon>Ascomycota</taxon>
        <taxon>Pezizomycotina</taxon>
        <taxon>Sordariomycetes</taxon>
        <taxon>Hypocreomycetidae</taxon>
        <taxon>Hypocreales</taxon>
        <taxon>Nectriaceae</taxon>
        <taxon>Fusarium</taxon>
        <taxon>Fusarium oxysporum species complex</taxon>
    </lineage>
</organism>
<name>A0A4Q2V732_FUSOX</name>
<comment type="subunit">
    <text evidence="1">Component of the NuA4 histone acetyltransferase complex.</text>
</comment>
<reference evidence="2 3" key="1">
    <citation type="submission" date="2016-12" db="EMBL/GenBank/DDBJ databases">
        <title>Draft genome sequence of Fusarium oxysporum causing rot on Narcissus.</title>
        <authorList>
            <person name="Armitage A.D."/>
            <person name="Taylor A."/>
            <person name="Clarkson J.P."/>
            <person name="Harrison R.J."/>
            <person name="Jackson A.C."/>
        </authorList>
    </citation>
    <scope>NUCLEOTIDE SEQUENCE [LARGE SCALE GENOMIC DNA]</scope>
    <source>
        <strain evidence="2 3">N139</strain>
    </source>
</reference>
<dbReference type="AlphaFoldDB" id="A0A4Q2V732"/>
<dbReference type="SUPFAM" id="SSF54160">
    <property type="entry name" value="Chromo domain-like"/>
    <property type="match status" value="1"/>
</dbReference>
<evidence type="ECO:0000313" key="2">
    <source>
        <dbReference type="EMBL" id="RYC82714.1"/>
    </source>
</evidence>
<evidence type="ECO:0000256" key="1">
    <source>
        <dbReference type="ARBA" id="ARBA00011353"/>
    </source>
</evidence>
<evidence type="ECO:0000313" key="3">
    <source>
        <dbReference type="Proteomes" id="UP000290540"/>
    </source>
</evidence>
<dbReference type="EMBL" id="MQTW01000173">
    <property type="protein sequence ID" value="RYC82714.1"/>
    <property type="molecule type" value="Genomic_DNA"/>
</dbReference>
<sequence>MEFDDLSNTYYVFLKWPDGEVTEHHKNVVYENCPQQLALFYVGIFELVGPE</sequence>
<dbReference type="Gene3D" id="2.40.50.40">
    <property type="match status" value="1"/>
</dbReference>
<protein>
    <submittedName>
        <fullName evidence="2">Uncharacterized protein</fullName>
    </submittedName>
</protein>
<dbReference type="Proteomes" id="UP000290540">
    <property type="component" value="Unassembled WGS sequence"/>
</dbReference>
<dbReference type="GO" id="GO:0005634">
    <property type="term" value="C:nucleus"/>
    <property type="evidence" value="ECO:0007669"/>
    <property type="project" value="UniProtKB-SubCell"/>
</dbReference>
<comment type="caution">
    <text evidence="2">The sequence shown here is derived from an EMBL/GenBank/DDBJ whole genome shotgun (WGS) entry which is preliminary data.</text>
</comment>
<proteinExistence type="predicted"/>